<sequence>MGPAKDELYALDAADVRWRKSSKSLAAGDCVQVAELAGGAVALRDSRHPERGDLRFTAQEWTAFCAGVRGGEFD</sequence>
<evidence type="ECO:0000259" key="1">
    <source>
        <dbReference type="Pfam" id="PF04149"/>
    </source>
</evidence>
<dbReference type="InterPro" id="IPR007278">
    <property type="entry name" value="DUF397"/>
</dbReference>
<evidence type="ECO:0000313" key="2">
    <source>
        <dbReference type="EMBL" id="GAA0444155.1"/>
    </source>
</evidence>
<evidence type="ECO:0000313" key="3">
    <source>
        <dbReference type="Proteomes" id="UP001500909"/>
    </source>
</evidence>
<name>A0ABN0ZEM1_9ACTN</name>
<proteinExistence type="predicted"/>
<dbReference type="EMBL" id="BAAABY010000004">
    <property type="protein sequence ID" value="GAA0444155.1"/>
    <property type="molecule type" value="Genomic_DNA"/>
</dbReference>
<reference evidence="2 3" key="1">
    <citation type="journal article" date="2019" name="Int. J. Syst. Evol. Microbiol.">
        <title>The Global Catalogue of Microorganisms (GCM) 10K type strain sequencing project: providing services to taxonomists for standard genome sequencing and annotation.</title>
        <authorList>
            <consortium name="The Broad Institute Genomics Platform"/>
            <consortium name="The Broad Institute Genome Sequencing Center for Infectious Disease"/>
            <person name="Wu L."/>
            <person name="Ma J."/>
        </authorList>
    </citation>
    <scope>NUCLEOTIDE SEQUENCE [LARGE SCALE GENOMIC DNA]</scope>
    <source>
        <strain evidence="2 3">JCM 4805</strain>
    </source>
</reference>
<gene>
    <name evidence="2" type="ORF">GCM10010361_05080</name>
</gene>
<organism evidence="2 3">
    <name type="scientific">Streptomyces olivaceiscleroticus</name>
    <dbReference type="NCBI Taxonomy" id="68245"/>
    <lineage>
        <taxon>Bacteria</taxon>
        <taxon>Bacillati</taxon>
        <taxon>Actinomycetota</taxon>
        <taxon>Actinomycetes</taxon>
        <taxon>Kitasatosporales</taxon>
        <taxon>Streptomycetaceae</taxon>
        <taxon>Streptomyces</taxon>
    </lineage>
</organism>
<dbReference type="Pfam" id="PF04149">
    <property type="entry name" value="DUF397"/>
    <property type="match status" value="1"/>
</dbReference>
<dbReference type="RefSeq" id="WP_346092622.1">
    <property type="nucleotide sequence ID" value="NZ_BAAABY010000004.1"/>
</dbReference>
<keyword evidence="3" id="KW-1185">Reference proteome</keyword>
<feature type="domain" description="DUF397" evidence="1">
    <location>
        <begin position="17"/>
        <end position="69"/>
    </location>
</feature>
<accession>A0ABN0ZEM1</accession>
<comment type="caution">
    <text evidence="2">The sequence shown here is derived from an EMBL/GenBank/DDBJ whole genome shotgun (WGS) entry which is preliminary data.</text>
</comment>
<dbReference type="Proteomes" id="UP001500909">
    <property type="component" value="Unassembled WGS sequence"/>
</dbReference>
<protein>
    <recommendedName>
        <fullName evidence="1">DUF397 domain-containing protein</fullName>
    </recommendedName>
</protein>